<sequence length="114" mass="12085">MEISAEHSLLPMWICGSSSISSSSRSVEERGSCWLEDLPSLHEQQHLSTCDSSSVVASQDALQMPPAAVRMVSQGGELCAQASLCQVAGTSFAEVCGCGEDPWCLCRVMMSGGR</sequence>
<dbReference type="EMBL" id="WNYA01003474">
    <property type="protein sequence ID" value="KAG8543405.1"/>
    <property type="molecule type" value="Genomic_DNA"/>
</dbReference>
<evidence type="ECO:0000313" key="2">
    <source>
        <dbReference type="Proteomes" id="UP000824782"/>
    </source>
</evidence>
<name>A0AAV6Z7Z1_ENGPU</name>
<dbReference type="AlphaFoldDB" id="A0AAV6Z7Z1"/>
<reference evidence="1" key="1">
    <citation type="thesis" date="2020" institute="ProQuest LLC" country="789 East Eisenhower Parkway, Ann Arbor, MI, USA">
        <title>Comparative Genomics and Chromosome Evolution.</title>
        <authorList>
            <person name="Mudd A.B."/>
        </authorList>
    </citation>
    <scope>NUCLEOTIDE SEQUENCE</scope>
    <source>
        <strain evidence="1">237g6f4</strain>
        <tissue evidence="1">Blood</tissue>
    </source>
</reference>
<keyword evidence="2" id="KW-1185">Reference proteome</keyword>
<dbReference type="Proteomes" id="UP000824782">
    <property type="component" value="Unassembled WGS sequence"/>
</dbReference>
<comment type="caution">
    <text evidence="1">The sequence shown here is derived from an EMBL/GenBank/DDBJ whole genome shotgun (WGS) entry which is preliminary data.</text>
</comment>
<accession>A0AAV6Z7Z1</accession>
<organism evidence="1 2">
    <name type="scientific">Engystomops pustulosus</name>
    <name type="common">Tungara frog</name>
    <name type="synonym">Physalaemus pustulosus</name>
    <dbReference type="NCBI Taxonomy" id="76066"/>
    <lineage>
        <taxon>Eukaryota</taxon>
        <taxon>Metazoa</taxon>
        <taxon>Chordata</taxon>
        <taxon>Craniata</taxon>
        <taxon>Vertebrata</taxon>
        <taxon>Euteleostomi</taxon>
        <taxon>Amphibia</taxon>
        <taxon>Batrachia</taxon>
        <taxon>Anura</taxon>
        <taxon>Neobatrachia</taxon>
        <taxon>Hyloidea</taxon>
        <taxon>Leptodactylidae</taxon>
        <taxon>Leiuperinae</taxon>
        <taxon>Engystomops</taxon>
    </lineage>
</organism>
<proteinExistence type="predicted"/>
<protein>
    <submittedName>
        <fullName evidence="1">Uncharacterized protein</fullName>
    </submittedName>
</protein>
<evidence type="ECO:0000313" key="1">
    <source>
        <dbReference type="EMBL" id="KAG8543405.1"/>
    </source>
</evidence>
<gene>
    <name evidence="1" type="ORF">GDO81_024757</name>
</gene>